<evidence type="ECO:0000313" key="2">
    <source>
        <dbReference type="EMBL" id="MBK6263463.1"/>
    </source>
</evidence>
<dbReference type="PROSITE" id="PS51257">
    <property type="entry name" value="PROKAR_LIPOPROTEIN"/>
    <property type="match status" value="1"/>
</dbReference>
<feature type="chain" id="PRO_5037300764" description="DUF5689 domain-containing protein" evidence="1">
    <location>
        <begin position="17"/>
        <end position="278"/>
    </location>
</feature>
<dbReference type="Proteomes" id="UP000611723">
    <property type="component" value="Unassembled WGS sequence"/>
</dbReference>
<name>A0A934WUW1_9BACT</name>
<gene>
    <name evidence="2" type="ORF">JKA74_00335</name>
</gene>
<comment type="caution">
    <text evidence="2">The sequence shown here is derived from an EMBL/GenBank/DDBJ whole genome shotgun (WGS) entry which is preliminary data.</text>
</comment>
<keyword evidence="1" id="KW-0732">Signal</keyword>
<reference evidence="2" key="1">
    <citation type="submission" date="2021-01" db="EMBL/GenBank/DDBJ databases">
        <title>Marivirga aurantiaca sp. nov., isolated from intertidal surface sediments.</title>
        <authorList>
            <person name="Zhang M."/>
        </authorList>
    </citation>
    <scope>NUCLEOTIDE SEQUENCE</scope>
    <source>
        <strain evidence="2">S37H4</strain>
    </source>
</reference>
<dbReference type="RefSeq" id="WP_201429158.1">
    <property type="nucleotide sequence ID" value="NZ_JAEQBW010000001.1"/>
</dbReference>
<evidence type="ECO:0000313" key="3">
    <source>
        <dbReference type="Proteomes" id="UP000611723"/>
    </source>
</evidence>
<protein>
    <recommendedName>
        <fullName evidence="4">DUF5689 domain-containing protein</fullName>
    </recommendedName>
</protein>
<dbReference type="EMBL" id="JAEQBW010000001">
    <property type="protein sequence ID" value="MBK6263463.1"/>
    <property type="molecule type" value="Genomic_DNA"/>
</dbReference>
<organism evidence="2 3">
    <name type="scientific">Marivirga aurantiaca</name>
    <dbReference type="NCBI Taxonomy" id="2802615"/>
    <lineage>
        <taxon>Bacteria</taxon>
        <taxon>Pseudomonadati</taxon>
        <taxon>Bacteroidota</taxon>
        <taxon>Cytophagia</taxon>
        <taxon>Cytophagales</taxon>
        <taxon>Marivirgaceae</taxon>
        <taxon>Marivirga</taxon>
    </lineage>
</organism>
<evidence type="ECO:0000256" key="1">
    <source>
        <dbReference type="SAM" id="SignalP"/>
    </source>
</evidence>
<keyword evidence="3" id="KW-1185">Reference proteome</keyword>
<sequence>MKNILYVFLLSAIVFAGCTEPENLVTGTAQEGAFLSLSGSGSLAGAPAPGVELEDATISFQATILDYNVKVSSDASVVDELVAYKSFGGEVVEISRTSASSDEGLSVNYETIGDFLSGFSGVASSDLRVGDQISFYTEIVMKDGRVLVDKEATLNINVSCLADLTGTYLVTNTWCAPSFTVEITQNADGSYYLPVADGGGLSKCTANTTLPNYGSIIEQCGEILPTDELQYGTGGSGNAIGDITGGSWDAENGIITLQHTQGFTANWPSEWESTYTRQ</sequence>
<proteinExistence type="predicted"/>
<dbReference type="AlphaFoldDB" id="A0A934WUW1"/>
<evidence type="ECO:0008006" key="4">
    <source>
        <dbReference type="Google" id="ProtNLM"/>
    </source>
</evidence>
<feature type="signal peptide" evidence="1">
    <location>
        <begin position="1"/>
        <end position="16"/>
    </location>
</feature>
<accession>A0A934WUW1</accession>